<gene>
    <name evidence="1" type="ORF">QU665_06110</name>
</gene>
<keyword evidence="1" id="KW-0378">Hydrolase</keyword>
<protein>
    <submittedName>
        <fullName evidence="1">DNA/RNA non-specific endonuclease</fullName>
    </submittedName>
</protein>
<dbReference type="Proteomes" id="UP001289581">
    <property type="component" value="Unassembled WGS sequence"/>
</dbReference>
<accession>A0AAW9KXB0</accession>
<evidence type="ECO:0000313" key="1">
    <source>
        <dbReference type="EMBL" id="MEA1304640.1"/>
    </source>
</evidence>
<keyword evidence="1" id="KW-0540">Nuclease</keyword>
<evidence type="ECO:0000313" key="2">
    <source>
        <dbReference type="Proteomes" id="UP001289581"/>
    </source>
</evidence>
<organism evidence="1 2">
    <name type="scientific">Actinomyces oris</name>
    <dbReference type="NCBI Taxonomy" id="544580"/>
    <lineage>
        <taxon>Bacteria</taxon>
        <taxon>Bacillati</taxon>
        <taxon>Actinomycetota</taxon>
        <taxon>Actinomycetes</taxon>
        <taxon>Actinomycetales</taxon>
        <taxon>Actinomycetaceae</taxon>
        <taxon>Actinomyces</taxon>
    </lineage>
</organism>
<name>A0AAW9KXB0_9ACTO</name>
<sequence>MRLEVDMLGDVAERFRFRSDSVQGHVKGYGNDLASEYDTTYNGGHVAGARSGGPSEEINTVAMLEEVNQYRVDSKLKSYYKFEQEIAAAPENYRNLVVEFKYPEPTGPKITDTERVPTRFEATWTDANGIPDRRRFENTPR</sequence>
<dbReference type="GO" id="GO:0004519">
    <property type="term" value="F:endonuclease activity"/>
    <property type="evidence" value="ECO:0007669"/>
    <property type="project" value="UniProtKB-KW"/>
</dbReference>
<dbReference type="EMBL" id="JAXBCZ010000001">
    <property type="protein sequence ID" value="MEA1304640.1"/>
    <property type="molecule type" value="Genomic_DNA"/>
</dbReference>
<keyword evidence="1" id="KW-0255">Endonuclease</keyword>
<proteinExistence type="predicted"/>
<dbReference type="AlphaFoldDB" id="A0AAW9KXB0"/>
<comment type="caution">
    <text evidence="1">The sequence shown here is derived from an EMBL/GenBank/DDBJ whole genome shotgun (WGS) entry which is preliminary data.</text>
</comment>
<reference evidence="1 2" key="1">
    <citation type="submission" date="2023-06" db="EMBL/GenBank/DDBJ databases">
        <title>Actinomyces orist ORNL 0101 HMT-893 genome.</title>
        <authorList>
            <person name="Johnston C.D."/>
            <person name="Chen T."/>
            <person name="Dewhirst F.E."/>
        </authorList>
    </citation>
    <scope>NUCLEOTIDE SEQUENCE [LARGE SCALE GENOMIC DNA]</scope>
    <source>
        <strain evidence="1 2">ORNL 0101</strain>
    </source>
</reference>
<keyword evidence="2" id="KW-1185">Reference proteome</keyword>
<dbReference type="RefSeq" id="WP_143225793.1">
    <property type="nucleotide sequence ID" value="NZ_JAXBCZ010000001.1"/>
</dbReference>